<proteinExistence type="predicted"/>
<dbReference type="InterPro" id="IPR048576">
    <property type="entry name" value="Rv2175c_wHTH"/>
</dbReference>
<protein>
    <submittedName>
        <fullName evidence="3">DNA-binding protein</fullName>
    </submittedName>
</protein>
<dbReference type="GO" id="GO:0003677">
    <property type="term" value="F:DNA binding"/>
    <property type="evidence" value="ECO:0007669"/>
    <property type="project" value="UniProtKB-KW"/>
</dbReference>
<feature type="domain" description="Rv2175c C-terminal" evidence="1">
    <location>
        <begin position="76"/>
        <end position="129"/>
    </location>
</feature>
<name>A0A6N7ER77_9MICO</name>
<dbReference type="InterPro" id="IPR041098">
    <property type="entry name" value="Rv2175c_C"/>
</dbReference>
<accession>A0A6N7ER77</accession>
<comment type="caution">
    <text evidence="3">The sequence shown here is derived from an EMBL/GenBank/DDBJ whole genome shotgun (WGS) entry which is preliminary data.</text>
</comment>
<feature type="domain" description="DNA-binding protein Rv2175c wHTH" evidence="2">
    <location>
        <begin position="17"/>
        <end position="62"/>
    </location>
</feature>
<dbReference type="EMBL" id="WHPC01000045">
    <property type="protein sequence ID" value="MPV37674.1"/>
    <property type="molecule type" value="Genomic_DNA"/>
</dbReference>
<gene>
    <name evidence="3" type="ORF">GB881_11600</name>
</gene>
<dbReference type="AlphaFoldDB" id="A0A6N7ER77"/>
<evidence type="ECO:0000259" key="2">
    <source>
        <dbReference type="Pfam" id="PF21531"/>
    </source>
</evidence>
<dbReference type="Pfam" id="PF21531">
    <property type="entry name" value="Rv2175c_wHTH"/>
    <property type="match status" value="1"/>
</dbReference>
<dbReference type="Pfam" id="PF18367">
    <property type="entry name" value="Rv2175c_C"/>
    <property type="match status" value="1"/>
</dbReference>
<evidence type="ECO:0000313" key="3">
    <source>
        <dbReference type="EMBL" id="MPV37674.1"/>
    </source>
</evidence>
<sequence>MSAYARDVTAVPAEPSGWLSVPEVADLLGLRQREVRAMLRDKKLLAVPHGPNRALSVPAELLVPADHPDGPGPLPNLRGTLMLLADSGYDDDEAFRWLFTVEDELGSTPVAALRERRTHAVRRVAQTLAF</sequence>
<dbReference type="Proteomes" id="UP000437709">
    <property type="component" value="Unassembled WGS sequence"/>
</dbReference>
<organism evidence="3 4">
    <name type="scientific">Georgenia subflava</name>
    <dbReference type="NCBI Taxonomy" id="1622177"/>
    <lineage>
        <taxon>Bacteria</taxon>
        <taxon>Bacillati</taxon>
        <taxon>Actinomycetota</taxon>
        <taxon>Actinomycetes</taxon>
        <taxon>Micrococcales</taxon>
        <taxon>Bogoriellaceae</taxon>
        <taxon>Georgenia</taxon>
    </lineage>
</organism>
<keyword evidence="3" id="KW-0238">DNA-binding</keyword>
<evidence type="ECO:0000313" key="4">
    <source>
        <dbReference type="Proteomes" id="UP000437709"/>
    </source>
</evidence>
<keyword evidence="4" id="KW-1185">Reference proteome</keyword>
<reference evidence="3 4" key="1">
    <citation type="submission" date="2019-10" db="EMBL/GenBank/DDBJ databases">
        <title>Georgenia wutianyii sp. nov. and Georgenia yuyongxinii sp. nov. isolated from plateau pika (Ochotona curzoniae) in the Qinghai-Tibet plateau of China.</title>
        <authorList>
            <person name="Tian Z."/>
        </authorList>
    </citation>
    <scope>NUCLEOTIDE SEQUENCE [LARGE SCALE GENOMIC DNA]</scope>
    <source>
        <strain evidence="3 4">JCM 19765</strain>
    </source>
</reference>
<evidence type="ECO:0000259" key="1">
    <source>
        <dbReference type="Pfam" id="PF18367"/>
    </source>
</evidence>